<keyword evidence="2" id="KW-1185">Reference proteome</keyword>
<organism evidence="1 2">
    <name type="scientific">Anopheles dirus</name>
    <dbReference type="NCBI Taxonomy" id="7168"/>
    <lineage>
        <taxon>Eukaryota</taxon>
        <taxon>Metazoa</taxon>
        <taxon>Ecdysozoa</taxon>
        <taxon>Arthropoda</taxon>
        <taxon>Hexapoda</taxon>
        <taxon>Insecta</taxon>
        <taxon>Pterygota</taxon>
        <taxon>Neoptera</taxon>
        <taxon>Endopterygota</taxon>
        <taxon>Diptera</taxon>
        <taxon>Nematocera</taxon>
        <taxon>Culicoidea</taxon>
        <taxon>Culicidae</taxon>
        <taxon>Anophelinae</taxon>
        <taxon>Anopheles</taxon>
    </lineage>
</organism>
<protein>
    <submittedName>
        <fullName evidence="1">Uncharacterized protein</fullName>
    </submittedName>
</protein>
<reference evidence="2" key="1">
    <citation type="submission" date="2013-03" db="EMBL/GenBank/DDBJ databases">
        <title>The Genome Sequence of Anopheles dirus WRAIR2.</title>
        <authorList>
            <consortium name="The Broad Institute Genomics Platform"/>
            <person name="Neafsey D.E."/>
            <person name="Walton C."/>
            <person name="Walker B."/>
            <person name="Young S.K."/>
            <person name="Zeng Q."/>
            <person name="Gargeya S."/>
            <person name="Fitzgerald M."/>
            <person name="Haas B."/>
            <person name="Abouelleil A."/>
            <person name="Allen A.W."/>
            <person name="Alvarado L."/>
            <person name="Arachchi H.M."/>
            <person name="Berlin A.M."/>
            <person name="Chapman S.B."/>
            <person name="Gainer-Dewar J."/>
            <person name="Goldberg J."/>
            <person name="Griggs A."/>
            <person name="Gujja S."/>
            <person name="Hansen M."/>
            <person name="Howarth C."/>
            <person name="Imamovic A."/>
            <person name="Ireland A."/>
            <person name="Larimer J."/>
            <person name="McCowan C."/>
            <person name="Murphy C."/>
            <person name="Pearson M."/>
            <person name="Poon T.W."/>
            <person name="Priest M."/>
            <person name="Roberts A."/>
            <person name="Saif S."/>
            <person name="Shea T."/>
            <person name="Sisk P."/>
            <person name="Sykes S."/>
            <person name="Wortman J."/>
            <person name="Nusbaum C."/>
            <person name="Birren B."/>
        </authorList>
    </citation>
    <scope>NUCLEOTIDE SEQUENCE [LARGE SCALE GENOMIC DNA]</scope>
    <source>
        <strain evidence="2">WRAIR2</strain>
    </source>
</reference>
<sequence>MVDLLCACFITRCQHARWIEDRVILVVVDVVVNHAGVLHCVRKLFAQFVLLVD</sequence>
<evidence type="ECO:0000313" key="2">
    <source>
        <dbReference type="Proteomes" id="UP000075884"/>
    </source>
</evidence>
<dbReference type="AlphaFoldDB" id="A0A182NWF8"/>
<dbReference type="VEuPathDB" id="VectorBase:ADIR014232"/>
<proteinExistence type="predicted"/>
<reference evidence="1" key="2">
    <citation type="submission" date="2020-05" db="UniProtKB">
        <authorList>
            <consortium name="EnsemblMetazoa"/>
        </authorList>
    </citation>
    <scope>IDENTIFICATION</scope>
    <source>
        <strain evidence="1">WRAIR2</strain>
    </source>
</reference>
<evidence type="ECO:0000313" key="1">
    <source>
        <dbReference type="EnsemblMetazoa" id="ADIR014232-PA"/>
    </source>
</evidence>
<accession>A0A182NWF8</accession>
<dbReference type="EnsemblMetazoa" id="ADIR014232-RA">
    <property type="protein sequence ID" value="ADIR014232-PA"/>
    <property type="gene ID" value="ADIR014232"/>
</dbReference>
<name>A0A182NWF8_9DIPT</name>
<dbReference type="Proteomes" id="UP000075884">
    <property type="component" value="Unassembled WGS sequence"/>
</dbReference>